<evidence type="ECO:0000259" key="14">
    <source>
        <dbReference type="PROSITE" id="PS01180"/>
    </source>
</evidence>
<evidence type="ECO:0000256" key="2">
    <source>
        <dbReference type="ARBA" id="ARBA00022441"/>
    </source>
</evidence>
<dbReference type="PROSITE" id="PS01186">
    <property type="entry name" value="EGF_2"/>
    <property type="match status" value="1"/>
</dbReference>
<dbReference type="FunFam" id="2.60.120.290:FF:000046">
    <property type="entry name" value="Attractin-like protein 1"/>
    <property type="match status" value="1"/>
</dbReference>
<proteinExistence type="predicted"/>
<gene>
    <name evidence="16" type="ORF">Cfor_02912</name>
</gene>
<name>A0A6L2PTK2_COPFO</name>
<keyword evidence="5" id="KW-0732">Signal</keyword>
<dbReference type="Proteomes" id="UP000502823">
    <property type="component" value="Unassembled WGS sequence"/>
</dbReference>
<feature type="disulfide bond" evidence="12">
    <location>
        <begin position="212"/>
        <end position="222"/>
    </location>
</feature>
<dbReference type="FunFam" id="2.10.25.10:FF:000079">
    <property type="entry name" value="Attractin like 1"/>
    <property type="match status" value="1"/>
</dbReference>
<dbReference type="FunCoup" id="A0A6L2PTK2">
    <property type="interactions" value="1058"/>
</dbReference>
<dbReference type="CDD" id="cd00041">
    <property type="entry name" value="CUB"/>
    <property type="match status" value="1"/>
</dbReference>
<feature type="transmembrane region" description="Helical" evidence="13">
    <location>
        <begin position="1274"/>
        <end position="1295"/>
    </location>
</feature>
<dbReference type="InterPro" id="IPR011043">
    <property type="entry name" value="Gal_Oxase/kelch_b-propeller"/>
</dbReference>
<keyword evidence="4 13" id="KW-0812">Transmembrane</keyword>
<dbReference type="CDD" id="cd00055">
    <property type="entry name" value="EGF_Lam"/>
    <property type="match status" value="2"/>
</dbReference>
<dbReference type="Pfam" id="PF24981">
    <property type="entry name" value="Beta-prop_ATRN-LZTR1"/>
    <property type="match status" value="1"/>
</dbReference>
<dbReference type="PROSITE" id="PS01180">
    <property type="entry name" value="CUB"/>
    <property type="match status" value="1"/>
</dbReference>
<feature type="disulfide bond" evidence="12">
    <location>
        <begin position="230"/>
        <end position="239"/>
    </location>
</feature>
<keyword evidence="3 12" id="KW-0245">EGF-like domain</keyword>
<reference evidence="17" key="1">
    <citation type="submission" date="2020-01" db="EMBL/GenBank/DDBJ databases">
        <title>Draft genome sequence of the Termite Coptotermes fromosanus.</title>
        <authorList>
            <person name="Itakura S."/>
            <person name="Yosikawa Y."/>
            <person name="Umezawa K."/>
        </authorList>
    </citation>
    <scope>NUCLEOTIDE SEQUENCE [LARGE SCALE GENOMIC DNA]</scope>
</reference>
<dbReference type="PROSITE" id="PS00022">
    <property type="entry name" value="EGF_1"/>
    <property type="match status" value="2"/>
</dbReference>
<dbReference type="PROSITE" id="PS50026">
    <property type="entry name" value="EGF_3"/>
    <property type="match status" value="2"/>
</dbReference>
<evidence type="ECO:0000259" key="15">
    <source>
        <dbReference type="PROSITE" id="PS50026"/>
    </source>
</evidence>
<dbReference type="SUPFAM" id="SSF49854">
    <property type="entry name" value="Spermadhesin, CUB domain"/>
    <property type="match status" value="1"/>
</dbReference>
<dbReference type="Gene3D" id="2.120.10.80">
    <property type="entry name" value="Kelch-type beta propeller"/>
    <property type="match status" value="2"/>
</dbReference>
<keyword evidence="2" id="KW-0880">Kelch repeat</keyword>
<dbReference type="Gene3D" id="2.10.25.10">
    <property type="entry name" value="Laminin"/>
    <property type="match status" value="3"/>
</dbReference>
<evidence type="ECO:0000256" key="10">
    <source>
        <dbReference type="ARBA" id="ARBA00023180"/>
    </source>
</evidence>
<dbReference type="SMART" id="SM00042">
    <property type="entry name" value="CUB"/>
    <property type="match status" value="1"/>
</dbReference>
<comment type="caution">
    <text evidence="12">Lacks conserved residue(s) required for the propagation of feature annotation.</text>
</comment>
<evidence type="ECO:0000313" key="16">
    <source>
        <dbReference type="EMBL" id="GFG35941.1"/>
    </source>
</evidence>
<dbReference type="InterPro" id="IPR000742">
    <property type="entry name" value="EGF"/>
</dbReference>
<dbReference type="PANTHER" id="PTHR46376">
    <property type="entry name" value="LEUCINE-ZIPPER-LIKE TRANSCRIPTIONAL REGULATOR 1"/>
    <property type="match status" value="1"/>
</dbReference>
<comment type="subcellular location">
    <subcellularLocation>
        <location evidence="1">Membrane</location>
        <topology evidence="1">Single-pass membrane protein</topology>
    </subcellularLocation>
</comment>
<organism evidence="16 17">
    <name type="scientific">Coptotermes formosanus</name>
    <name type="common">Formosan subterranean termite</name>
    <dbReference type="NCBI Taxonomy" id="36987"/>
    <lineage>
        <taxon>Eukaryota</taxon>
        <taxon>Metazoa</taxon>
        <taxon>Ecdysozoa</taxon>
        <taxon>Arthropoda</taxon>
        <taxon>Hexapoda</taxon>
        <taxon>Insecta</taxon>
        <taxon>Pterygota</taxon>
        <taxon>Neoptera</taxon>
        <taxon>Polyneoptera</taxon>
        <taxon>Dictyoptera</taxon>
        <taxon>Blattodea</taxon>
        <taxon>Blattoidea</taxon>
        <taxon>Termitoidae</taxon>
        <taxon>Rhinotermitidae</taxon>
        <taxon>Coptotermes</taxon>
    </lineage>
</organism>
<dbReference type="InterPro" id="IPR056863">
    <property type="entry name" value="LMN_ATRN_NET-like_EGF"/>
</dbReference>
<dbReference type="InterPro" id="IPR002165">
    <property type="entry name" value="Plexin_repeat"/>
</dbReference>
<evidence type="ECO:0000256" key="7">
    <source>
        <dbReference type="ARBA" id="ARBA00022989"/>
    </source>
</evidence>
<dbReference type="SMART" id="SM00181">
    <property type="entry name" value="EGF"/>
    <property type="match status" value="4"/>
</dbReference>
<dbReference type="SUPFAM" id="SSF50965">
    <property type="entry name" value="Galactose oxidase, central domain"/>
    <property type="match status" value="1"/>
</dbReference>
<dbReference type="Pfam" id="PF24972">
    <property type="entry name" value="GBD_ATRN"/>
    <property type="match status" value="1"/>
</dbReference>
<dbReference type="SMART" id="SM00423">
    <property type="entry name" value="PSI"/>
    <property type="match status" value="5"/>
</dbReference>
<dbReference type="GO" id="GO:0016020">
    <property type="term" value="C:membrane"/>
    <property type="evidence" value="ECO:0007669"/>
    <property type="project" value="UniProtKB-SubCell"/>
</dbReference>
<dbReference type="InterPro" id="IPR035914">
    <property type="entry name" value="Sperma_CUB_dom_sf"/>
</dbReference>
<evidence type="ECO:0000256" key="4">
    <source>
        <dbReference type="ARBA" id="ARBA00022692"/>
    </source>
</evidence>
<dbReference type="SMART" id="SM00180">
    <property type="entry name" value="EGF_Lam"/>
    <property type="match status" value="2"/>
</dbReference>
<dbReference type="GO" id="GO:0048731">
    <property type="term" value="P:system development"/>
    <property type="evidence" value="ECO:0007669"/>
    <property type="project" value="UniProtKB-ARBA"/>
</dbReference>
<dbReference type="PANTHER" id="PTHR46376:SF2">
    <property type="entry name" value="DISTRACTED, ISOFORM B"/>
    <property type="match status" value="1"/>
</dbReference>
<evidence type="ECO:0008006" key="18">
    <source>
        <dbReference type="Google" id="ProtNLM"/>
    </source>
</evidence>
<dbReference type="OrthoDB" id="9998912at2759"/>
<evidence type="ECO:0000313" key="17">
    <source>
        <dbReference type="Proteomes" id="UP000502823"/>
    </source>
</evidence>
<dbReference type="Pfam" id="PF24973">
    <property type="entry name" value="EGF_LMN_ATRN"/>
    <property type="match status" value="1"/>
</dbReference>
<dbReference type="InterPro" id="IPR051568">
    <property type="entry name" value="LZTR1/Attractin"/>
</dbReference>
<dbReference type="InterPro" id="IPR015915">
    <property type="entry name" value="Kelch-typ_b-propeller"/>
</dbReference>
<keyword evidence="9 12" id="KW-1015">Disulfide bond</keyword>
<feature type="domain" description="EGF-like" evidence="15">
    <location>
        <begin position="208"/>
        <end position="240"/>
    </location>
</feature>
<feature type="disulfide bond" evidence="12">
    <location>
        <begin position="418"/>
        <end position="427"/>
    </location>
</feature>
<dbReference type="Pfam" id="PF01437">
    <property type="entry name" value="PSI"/>
    <property type="match status" value="1"/>
</dbReference>
<evidence type="ECO:0000256" key="6">
    <source>
        <dbReference type="ARBA" id="ARBA00022737"/>
    </source>
</evidence>
<feature type="non-terminal residue" evidence="16">
    <location>
        <position position="1387"/>
    </location>
</feature>
<keyword evidence="7 13" id="KW-1133">Transmembrane helix</keyword>
<feature type="domain" description="CUB" evidence="14">
    <location>
        <begin position="242"/>
        <end position="360"/>
    </location>
</feature>
<keyword evidence="6" id="KW-0677">Repeat</keyword>
<keyword evidence="17" id="KW-1185">Reference proteome</keyword>
<keyword evidence="10" id="KW-0325">Glycoprotein</keyword>
<dbReference type="InterPro" id="IPR056737">
    <property type="entry name" value="Beta-prop_ATRN-MKLN-like"/>
</dbReference>
<evidence type="ECO:0000256" key="13">
    <source>
        <dbReference type="SAM" id="Phobius"/>
    </source>
</evidence>
<dbReference type="GO" id="GO:0048513">
    <property type="term" value="P:animal organ development"/>
    <property type="evidence" value="ECO:0007669"/>
    <property type="project" value="UniProtKB-ARBA"/>
</dbReference>
<evidence type="ECO:0000256" key="11">
    <source>
        <dbReference type="ARBA" id="ARBA00023292"/>
    </source>
</evidence>
<dbReference type="Gene3D" id="2.60.120.290">
    <property type="entry name" value="Spermadhesin, CUB domain"/>
    <property type="match status" value="1"/>
</dbReference>
<protein>
    <recommendedName>
        <fullName evidence="18">CUB domain-containing protein</fullName>
    </recommendedName>
</protein>
<sequence length="1387" mass="155145">MRHEIQLFLKTMSPLSSHFEDYVWLCQLAYLTELFTKLNDLDLNLHCDRNETFSAACTPFTTCFRPFSRKSFFQNCDVMSTRAWAKCSDSFVTAWMNTLCERTSSVMALIKTRQNNCLQLASPVIFSINTVHVASMNSCHQNKLRSITNRGKEEHFGFSIMSTVTNKLFKICVPVELLLILKEMKHWENNIEICYNTFDRIYYVHSFHHTNCTSVQCVNGKCENGTSCVCFDGWQGQYCQFCGGKVRLTEKSGIIHDGHGNYSIDVKCSWLVDAGGAPNATIRLHLEEFATECGWDHLYIFDGDSVHSPLLAVFSGLMYKDGYSIRRIPEVVAHSGSALLHFYSDVAYNMTGFNISYRLNSCPSRFSHVDCSGNGVCIDGVCTCDAYYSGDACEMPMCPNNCSNSHGVCNHEMHRCDCKEGYKGEDCSQVADLGYWEVVQRKDFVPEGSASHGAVVWRDSLYIVGGESYHRGKMIYVYDFNGNVWETPHLDSKIVPRMRYGHSAVLFGDKIYMYGGVEENGVVSNELWAFDVSAKTWENITVRSEQCNTTGSNASILCGPLRSAGHTATVVTGRSNKKSERMIVIFGHSPVFGYLNTVQEYQFGTRDWKVITTQGYPVKGGYGHSAAWDPLSQRIYVYGGFASESASTPVLSSKLYSFEPSTHTWMMLMSAQSARFLHTGTFLHGGLMIVFGGNTHNDTAHSFGAKCYSSDMLVYDVTCDSWSTLPVPQGLMSDLARFGHSANIFENSLYIYGGFDGQMLSDMLRYTPGKCGSFTDQSLCLSTRPGVKCMWNRRQSKCQPISGLPHLFTMTVPELQDIQTAEEEIYSRCPEESRSSIAASIIMHSGLCAGFSDCNSCVHTSFQCVWCGSGGCSYQRCRENALNNSGIEEQKCEANEGPVCHQLHNCQACSTHNSCHWDFEQRCKAVGNVTEQQEPVVCTSSCAEFTSCLNCTVEECIWCQNEGRCVDKNAYTASFPYGQCREWTTHQARCRSTSGKSACSFYPTCVECRDDPACGWCDDGSGTGLGQCLPGGNAGPNQPNLSCAAGQWFFTECPTCQCNGHSTCPANSSVCNQPCANLTQGPHCEHCVLGYYGNPVNGGKCIPCECNDQGSECHPDTGKCYCTTKGIIGDHCERCDTNNHYHGDPTNKGSCFYDLTIDYQFTFNLSKKEDRHYTQINFKNSPPKPDVDADFSITCSVMAKMNITIKTANSAERPLYQNYSCTSFRTRFPKAEHNFGVEDNVTFTTFYVYVYDFRPPLWIQISFSQYPKLNLQQFFITFSTCFLLLLLVAAILWKIKQKYDMYRRRQRLFVEMEQMASRPFSQVLVEIELREKADVCSNANPATLRKRKKDSPSPIALEPCCGNRAAVLSLLVRLPTGGEMFTPSGQS</sequence>
<dbReference type="SUPFAM" id="SSF57196">
    <property type="entry name" value="EGF/Laminin"/>
    <property type="match status" value="1"/>
</dbReference>
<evidence type="ECO:0000256" key="8">
    <source>
        <dbReference type="ARBA" id="ARBA00023136"/>
    </source>
</evidence>
<comment type="caution">
    <text evidence="16">The sequence shown here is derived from an EMBL/GenBank/DDBJ whole genome shotgun (WGS) entry which is preliminary data.</text>
</comment>
<dbReference type="InterPro" id="IPR056732">
    <property type="entry name" value="GBD_ATRN"/>
</dbReference>
<dbReference type="GO" id="GO:0005794">
    <property type="term" value="C:Golgi apparatus"/>
    <property type="evidence" value="ECO:0007669"/>
    <property type="project" value="TreeGrafter"/>
</dbReference>
<dbReference type="InterPro" id="IPR002049">
    <property type="entry name" value="LE_dom"/>
</dbReference>
<evidence type="ECO:0000256" key="9">
    <source>
        <dbReference type="ARBA" id="ARBA00023157"/>
    </source>
</evidence>
<dbReference type="InterPro" id="IPR006652">
    <property type="entry name" value="Kelch_1"/>
</dbReference>
<dbReference type="EMBL" id="BLKM01012228">
    <property type="protein sequence ID" value="GFG35941.1"/>
    <property type="molecule type" value="Genomic_DNA"/>
</dbReference>
<dbReference type="Pfam" id="PF23106">
    <property type="entry name" value="EGF_Teneurin"/>
    <property type="match status" value="1"/>
</dbReference>
<evidence type="ECO:0000256" key="1">
    <source>
        <dbReference type="ARBA" id="ARBA00004167"/>
    </source>
</evidence>
<dbReference type="InParanoid" id="A0A6L2PTK2"/>
<keyword evidence="11" id="KW-0424">Laminin EGF-like domain</keyword>
<dbReference type="SMART" id="SM00612">
    <property type="entry name" value="Kelch"/>
    <property type="match status" value="3"/>
</dbReference>
<evidence type="ECO:0000256" key="3">
    <source>
        <dbReference type="ARBA" id="ARBA00022536"/>
    </source>
</evidence>
<evidence type="ECO:0000256" key="5">
    <source>
        <dbReference type="ARBA" id="ARBA00022729"/>
    </source>
</evidence>
<dbReference type="InterPro" id="IPR000859">
    <property type="entry name" value="CUB_dom"/>
</dbReference>
<feature type="domain" description="EGF-like" evidence="15">
    <location>
        <begin position="394"/>
        <end position="428"/>
    </location>
</feature>
<dbReference type="InterPro" id="IPR016201">
    <property type="entry name" value="PSI"/>
</dbReference>
<evidence type="ECO:0000256" key="12">
    <source>
        <dbReference type="PROSITE-ProRule" id="PRU00076"/>
    </source>
</evidence>
<accession>A0A6L2PTK2</accession>
<keyword evidence="8 13" id="KW-0472">Membrane</keyword>